<proteinExistence type="inferred from homology"/>
<dbReference type="Pfam" id="PF13302">
    <property type="entry name" value="Acetyltransf_3"/>
    <property type="match status" value="1"/>
</dbReference>
<dbReference type="SUPFAM" id="SSF55729">
    <property type="entry name" value="Acyl-CoA N-acyltransferases (Nat)"/>
    <property type="match status" value="1"/>
</dbReference>
<comment type="similarity">
    <text evidence="3">Belongs to the acetyltransferase family. RimJ subfamily.</text>
</comment>
<keyword evidence="2" id="KW-0012">Acyltransferase</keyword>
<keyword evidence="6" id="KW-1185">Reference proteome</keyword>
<dbReference type="RefSeq" id="WP_194115646.1">
    <property type="nucleotide sequence ID" value="NZ_JADFUA010000003.1"/>
</dbReference>
<sequence length="180" mass="20272">MSLPTLLTSRLILRPLLDSDAATLAALASDPEIARRTRRSLLSADDVQQLQHELRQPGCQEKVFVVCRKSDRQPIGCTGLILGELEADVGYWIAREHWGQGFATEALRATADFAFQRYELWQLTAHHLFDNPASGRVLAKAGFELTGFRRVEHGGQQVDALFYQLLRAKWIARPDKEGFL</sequence>
<evidence type="ECO:0000259" key="4">
    <source>
        <dbReference type="PROSITE" id="PS51186"/>
    </source>
</evidence>
<dbReference type="InterPro" id="IPR051531">
    <property type="entry name" value="N-acetyltransferase"/>
</dbReference>
<accession>A0A8J7KE49</accession>
<name>A0A8J7KE49_9NEIS</name>
<dbReference type="Gene3D" id="3.40.630.30">
    <property type="match status" value="1"/>
</dbReference>
<dbReference type="PANTHER" id="PTHR43792">
    <property type="entry name" value="GNAT FAMILY, PUTATIVE (AFU_ORTHOLOGUE AFUA_3G00765)-RELATED-RELATED"/>
    <property type="match status" value="1"/>
</dbReference>
<dbReference type="Proteomes" id="UP000604481">
    <property type="component" value="Unassembled WGS sequence"/>
</dbReference>
<evidence type="ECO:0000256" key="1">
    <source>
        <dbReference type="ARBA" id="ARBA00022679"/>
    </source>
</evidence>
<dbReference type="AlphaFoldDB" id="A0A8J7KE49"/>
<feature type="domain" description="N-acetyltransferase" evidence="4">
    <location>
        <begin position="11"/>
        <end position="168"/>
    </location>
</feature>
<keyword evidence="1" id="KW-0808">Transferase</keyword>
<evidence type="ECO:0000256" key="2">
    <source>
        <dbReference type="ARBA" id="ARBA00023315"/>
    </source>
</evidence>
<reference evidence="5 6" key="1">
    <citation type="submission" date="2020-10" db="EMBL/GenBank/DDBJ databases">
        <title>The genome sequence of Chitinilyticum litopenaei 4Y14.</title>
        <authorList>
            <person name="Liu Y."/>
        </authorList>
    </citation>
    <scope>NUCLEOTIDE SEQUENCE [LARGE SCALE GENOMIC DNA]</scope>
    <source>
        <strain evidence="5 6">4Y14</strain>
    </source>
</reference>
<dbReference type="PROSITE" id="PS51186">
    <property type="entry name" value="GNAT"/>
    <property type="match status" value="1"/>
</dbReference>
<evidence type="ECO:0000256" key="3">
    <source>
        <dbReference type="ARBA" id="ARBA00038502"/>
    </source>
</evidence>
<dbReference type="InterPro" id="IPR000182">
    <property type="entry name" value="GNAT_dom"/>
</dbReference>
<dbReference type="GO" id="GO:0016747">
    <property type="term" value="F:acyltransferase activity, transferring groups other than amino-acyl groups"/>
    <property type="evidence" value="ECO:0007669"/>
    <property type="project" value="InterPro"/>
</dbReference>
<dbReference type="EMBL" id="JADFUA010000003">
    <property type="protein sequence ID" value="MBE9609129.1"/>
    <property type="molecule type" value="Genomic_DNA"/>
</dbReference>
<comment type="caution">
    <text evidence="5">The sequence shown here is derived from an EMBL/GenBank/DDBJ whole genome shotgun (WGS) entry which is preliminary data.</text>
</comment>
<organism evidence="5 6">
    <name type="scientific">Chitinilyticum piscinae</name>
    <dbReference type="NCBI Taxonomy" id="2866724"/>
    <lineage>
        <taxon>Bacteria</taxon>
        <taxon>Pseudomonadati</taxon>
        <taxon>Pseudomonadota</taxon>
        <taxon>Betaproteobacteria</taxon>
        <taxon>Neisseriales</taxon>
        <taxon>Chitinibacteraceae</taxon>
        <taxon>Chitinilyticum</taxon>
    </lineage>
</organism>
<dbReference type="PANTHER" id="PTHR43792:SF8">
    <property type="entry name" value="[RIBOSOMAL PROTEIN US5]-ALANINE N-ACETYLTRANSFERASE"/>
    <property type="match status" value="1"/>
</dbReference>
<gene>
    <name evidence="5" type="ORF">INR99_07195</name>
</gene>
<evidence type="ECO:0000313" key="6">
    <source>
        <dbReference type="Proteomes" id="UP000604481"/>
    </source>
</evidence>
<evidence type="ECO:0000313" key="5">
    <source>
        <dbReference type="EMBL" id="MBE9609129.1"/>
    </source>
</evidence>
<protein>
    <submittedName>
        <fullName evidence="5">GNAT family N-acetyltransferase</fullName>
    </submittedName>
</protein>
<dbReference type="InterPro" id="IPR016181">
    <property type="entry name" value="Acyl_CoA_acyltransferase"/>
</dbReference>